<evidence type="ECO:0000313" key="3">
    <source>
        <dbReference type="EMBL" id="MDQ8937263.1"/>
    </source>
</evidence>
<evidence type="ECO:0000256" key="1">
    <source>
        <dbReference type="SAM" id="SignalP"/>
    </source>
</evidence>
<proteinExistence type="predicted"/>
<protein>
    <submittedName>
        <fullName evidence="3">DUF4431 domain-containing protein</fullName>
    </submittedName>
</protein>
<feature type="domain" description="DUF4431" evidence="2">
    <location>
        <begin position="70"/>
        <end position="117"/>
    </location>
</feature>
<evidence type="ECO:0000313" key="4">
    <source>
        <dbReference type="Proteomes" id="UP001243844"/>
    </source>
</evidence>
<gene>
    <name evidence="3" type="ORF">RFH47_16240</name>
</gene>
<comment type="caution">
    <text evidence="3">The sequence shown here is derived from an EMBL/GenBank/DDBJ whole genome shotgun (WGS) entry which is preliminary data.</text>
</comment>
<feature type="signal peptide" evidence="1">
    <location>
        <begin position="1"/>
        <end position="18"/>
    </location>
</feature>
<dbReference type="EMBL" id="JAVIDL010000065">
    <property type="protein sequence ID" value="MDQ8937263.1"/>
    <property type="molecule type" value="Genomic_DNA"/>
</dbReference>
<dbReference type="Proteomes" id="UP001243844">
    <property type="component" value="Unassembled WGS sequence"/>
</dbReference>
<reference evidence="3" key="1">
    <citation type="submission" date="2023-08" db="EMBL/GenBank/DDBJ databases">
        <title>Emergence of clinically-relevant ST2 carbapenem-resistant Acinetobacter baumannii strains in hospital sewages in Zhejiang, East of China.</title>
        <authorList>
            <person name="Kaichao C."/>
            <person name="Zhang R."/>
        </authorList>
    </citation>
    <scope>NUCLEOTIDE SEQUENCE</scope>
    <source>
        <strain evidence="3">M-RB-37</strain>
    </source>
</reference>
<dbReference type="InterPro" id="IPR027826">
    <property type="entry name" value="DUF4431"/>
</dbReference>
<sequence>MSKLVILCCLIFSTHTMAKNMSMDLPGFIDGKVLIIKSKHPSPAFNGELQPAIALDEEYVFDNRARTKLIQVLSNDNKLYDKLLNSNGKKVQVSCNEFFRAETAHHTTKILCSTDRVIFKNF</sequence>
<evidence type="ECO:0000259" key="2">
    <source>
        <dbReference type="Pfam" id="PF14485"/>
    </source>
</evidence>
<dbReference type="RefSeq" id="WP_308974598.1">
    <property type="nucleotide sequence ID" value="NZ_JAVIDL010000065.1"/>
</dbReference>
<feature type="chain" id="PRO_5043443291" evidence="1">
    <location>
        <begin position="19"/>
        <end position="122"/>
    </location>
</feature>
<name>A0AAW8JEQ6_9GAMM</name>
<organism evidence="3 4">
    <name type="scientific">Acinetobacter rudis</name>
    <dbReference type="NCBI Taxonomy" id="632955"/>
    <lineage>
        <taxon>Bacteria</taxon>
        <taxon>Pseudomonadati</taxon>
        <taxon>Pseudomonadota</taxon>
        <taxon>Gammaproteobacteria</taxon>
        <taxon>Moraxellales</taxon>
        <taxon>Moraxellaceae</taxon>
        <taxon>Acinetobacter</taxon>
    </lineage>
</organism>
<accession>A0AAW8JEQ6</accession>
<dbReference type="AlphaFoldDB" id="A0AAW8JEQ6"/>
<keyword evidence="1" id="KW-0732">Signal</keyword>
<dbReference type="Pfam" id="PF14485">
    <property type="entry name" value="DUF4431"/>
    <property type="match status" value="1"/>
</dbReference>